<dbReference type="Proteomes" id="UP000325004">
    <property type="component" value="Chromosome"/>
</dbReference>
<dbReference type="RefSeq" id="WP_148971944.1">
    <property type="nucleotide sequence ID" value="NZ_CP043316.1"/>
</dbReference>
<dbReference type="Gene3D" id="1.10.8.400">
    <property type="entry name" value="Enoyl acyl carrier protein reductase"/>
    <property type="match status" value="1"/>
</dbReference>
<keyword evidence="14" id="KW-1185">Reference proteome</keyword>
<evidence type="ECO:0000256" key="2">
    <source>
        <dbReference type="ARBA" id="ARBA00009233"/>
    </source>
</evidence>
<feature type="active site" description="Proton acceptor" evidence="10">
    <location>
        <position position="133"/>
    </location>
</feature>
<proteinExistence type="inferred from homology"/>
<keyword evidence="5 9" id="KW-0560">Oxidoreductase</keyword>
<evidence type="ECO:0000256" key="8">
    <source>
        <dbReference type="ARBA" id="ARBA00048572"/>
    </source>
</evidence>
<comment type="similarity">
    <text evidence="2 9">Belongs to the short-chain dehydrogenases/reductases (SDR) family. FabI subfamily.</text>
</comment>
<protein>
    <recommendedName>
        <fullName evidence="9">Enoyl-[acyl-carrier-protein] reductase [NADH]</fullName>
        <ecNumber evidence="9">1.3.1.9</ecNumber>
    </recommendedName>
</protein>
<evidence type="ECO:0000313" key="14">
    <source>
        <dbReference type="Proteomes" id="UP000325004"/>
    </source>
</evidence>
<dbReference type="InterPro" id="IPR036291">
    <property type="entry name" value="NAD(P)-bd_dom_sf"/>
</dbReference>
<keyword evidence="3 9" id="KW-0444">Lipid biosynthesis</keyword>
<reference evidence="13 14" key="1">
    <citation type="submission" date="2019-08" db="EMBL/GenBank/DDBJ databases">
        <title>Highly reduced genomes of protist endosymbionts show evolutionary convergence.</title>
        <authorList>
            <person name="George E."/>
            <person name="Husnik F."/>
            <person name="Tashyreva D."/>
            <person name="Prokopchuk G."/>
            <person name="Horak A."/>
            <person name="Kwong W.K."/>
            <person name="Lukes J."/>
            <person name="Keeling P.J."/>
        </authorList>
    </citation>
    <scope>NUCLEOTIDE SEQUENCE [LARGE SCALE GENOMIC DNA]</scope>
    <source>
        <strain evidence="13">1604LC</strain>
    </source>
</reference>
<name>A0A5C0UH04_9PROT</name>
<evidence type="ECO:0000256" key="1">
    <source>
        <dbReference type="ARBA" id="ARBA00005194"/>
    </source>
</evidence>
<dbReference type="GO" id="GO:0004318">
    <property type="term" value="F:enoyl-[acyl-carrier-protein] reductase (NADH) activity"/>
    <property type="evidence" value="ECO:0007669"/>
    <property type="project" value="UniProtKB-EC"/>
</dbReference>
<dbReference type="PANTHER" id="PTHR43159">
    <property type="entry name" value="ENOYL-[ACYL-CARRIER-PROTEIN] REDUCTASE"/>
    <property type="match status" value="1"/>
</dbReference>
<dbReference type="Pfam" id="PF13561">
    <property type="entry name" value="adh_short_C2"/>
    <property type="match status" value="1"/>
</dbReference>
<comment type="pathway">
    <text evidence="1">Lipid metabolism; fatty acid biosynthesis.</text>
</comment>
<keyword evidence="6" id="KW-0443">Lipid metabolism</keyword>
<dbReference type="OrthoDB" id="9803628at2"/>
<feature type="binding site" evidence="12">
    <location>
        <begin position="179"/>
        <end position="183"/>
    </location>
    <ligand>
        <name>NAD(+)</name>
        <dbReference type="ChEBI" id="CHEBI:57540"/>
    </ligand>
</feature>
<dbReference type="EMBL" id="CP043316">
    <property type="protein sequence ID" value="QEK38823.1"/>
    <property type="molecule type" value="Genomic_DNA"/>
</dbReference>
<feature type="binding site" evidence="11">
    <location>
        <position position="83"/>
    </location>
    <ligand>
        <name>substrate</name>
    </ligand>
</feature>
<dbReference type="PIRSF" id="PIRSF000094">
    <property type="entry name" value="Enoyl-ACP_rdct"/>
    <property type="match status" value="1"/>
</dbReference>
<feature type="binding site" evidence="12">
    <location>
        <position position="150"/>
    </location>
    <ligand>
        <name>NAD(+)</name>
        <dbReference type="ChEBI" id="CHEBI:57540"/>
    </ligand>
</feature>
<keyword evidence="9 12" id="KW-0520">NAD</keyword>
<dbReference type="Gene3D" id="3.40.50.720">
    <property type="entry name" value="NAD(P)-binding Rossmann-like Domain"/>
    <property type="match status" value="1"/>
</dbReference>
<dbReference type="UniPathway" id="UPA00094"/>
<feature type="binding site" evidence="12">
    <location>
        <position position="2"/>
    </location>
    <ligand>
        <name>NAD(+)</name>
        <dbReference type="ChEBI" id="CHEBI:57540"/>
    </ligand>
</feature>
<dbReference type="PANTHER" id="PTHR43159:SF2">
    <property type="entry name" value="ENOYL-[ACYL-CARRIER-PROTEIN] REDUCTASE [NADH], CHLOROPLASTIC"/>
    <property type="match status" value="1"/>
</dbReference>
<accession>A0A5C0UH04</accession>
<feature type="binding site" evidence="12">
    <location>
        <position position="80"/>
    </location>
    <ligand>
        <name>NAD(+)</name>
        <dbReference type="ChEBI" id="CHEBI:57540"/>
    </ligand>
</feature>
<sequence length="251" mass="27015">MGVANNRSIASGIAESFVNHGAEIGISYHPNLESRAVGIADQLNASFAYPCDADNEGEIAGFFNKVGNHWDNVDFLVHSIAFADKTYMNGKYSDVTKDAFAQAMNISCYSFTAAARECAPLMKNGGSMITLSYYGAVKYIPNYNVMGVAKSALEASVMYLANDFGVDNIRVNCISAGPVRTLASSAIKDFPELLTWHKTHSPIKANTTLEEVGGTATYLVSELSHGVTGEIIYVDSGYHTIGVRSPENDIK</sequence>
<evidence type="ECO:0000256" key="5">
    <source>
        <dbReference type="ARBA" id="ARBA00023002"/>
    </source>
</evidence>
<gene>
    <name evidence="13" type="ORF">FZC34_01920</name>
</gene>
<keyword evidence="7 9" id="KW-0275">Fatty acid biosynthesis</keyword>
<dbReference type="CDD" id="cd05372">
    <property type="entry name" value="ENR_SDR"/>
    <property type="match status" value="1"/>
</dbReference>
<dbReference type="PRINTS" id="PR00081">
    <property type="entry name" value="GDHRDH"/>
</dbReference>
<dbReference type="EC" id="1.3.1.9" evidence="9"/>
<feature type="active site" description="Proton acceptor" evidence="10">
    <location>
        <position position="143"/>
    </location>
</feature>
<keyword evidence="4" id="KW-0276">Fatty acid metabolism</keyword>
<evidence type="ECO:0000256" key="12">
    <source>
        <dbReference type="PIRSR" id="PIRSR000094-3"/>
    </source>
</evidence>
<evidence type="ECO:0000256" key="11">
    <source>
        <dbReference type="PIRSR" id="PIRSR000094-2"/>
    </source>
</evidence>
<evidence type="ECO:0000256" key="10">
    <source>
        <dbReference type="PIRSR" id="PIRSR000094-1"/>
    </source>
</evidence>
<dbReference type="KEGG" id="cpri:FZC34_01920"/>
<evidence type="ECO:0000313" key="13">
    <source>
        <dbReference type="EMBL" id="QEK38823.1"/>
    </source>
</evidence>
<evidence type="ECO:0000256" key="4">
    <source>
        <dbReference type="ARBA" id="ARBA00022832"/>
    </source>
</evidence>
<dbReference type="InterPro" id="IPR002347">
    <property type="entry name" value="SDR_fam"/>
</dbReference>
<feature type="binding site" evidence="12">
    <location>
        <begin position="8"/>
        <end position="9"/>
    </location>
    <ligand>
        <name>NAD(+)</name>
        <dbReference type="ChEBI" id="CHEBI:57540"/>
    </ligand>
</feature>
<dbReference type="GO" id="GO:0006633">
    <property type="term" value="P:fatty acid biosynthetic process"/>
    <property type="evidence" value="ECO:0007669"/>
    <property type="project" value="UniProtKB-UniPathway"/>
</dbReference>
<organism evidence="13 14">
    <name type="scientific">Candidatus Cytomitobacter primus</name>
    <dbReference type="NCBI Taxonomy" id="2066024"/>
    <lineage>
        <taxon>Bacteria</taxon>
        <taxon>Pseudomonadati</taxon>
        <taxon>Pseudomonadota</taxon>
        <taxon>Alphaproteobacteria</taxon>
        <taxon>Holosporales</taxon>
        <taxon>Holosporaceae</taxon>
        <taxon>Candidatus Cytomitobacter</taxon>
    </lineage>
</organism>
<dbReference type="SUPFAM" id="SSF51735">
    <property type="entry name" value="NAD(P)-binding Rossmann-fold domains"/>
    <property type="match status" value="1"/>
</dbReference>
<evidence type="ECO:0000256" key="9">
    <source>
        <dbReference type="PIRNR" id="PIRNR000094"/>
    </source>
</evidence>
<evidence type="ECO:0000256" key="3">
    <source>
        <dbReference type="ARBA" id="ARBA00022516"/>
    </source>
</evidence>
<dbReference type="AlphaFoldDB" id="A0A5C0UH04"/>
<evidence type="ECO:0000256" key="6">
    <source>
        <dbReference type="ARBA" id="ARBA00023098"/>
    </source>
</evidence>
<evidence type="ECO:0000256" key="7">
    <source>
        <dbReference type="ARBA" id="ARBA00023160"/>
    </source>
</evidence>
<comment type="catalytic activity">
    <reaction evidence="8 9">
        <text>a 2,3-saturated acyl-[ACP] + NAD(+) = a (2E)-enoyl-[ACP] + NADH + H(+)</text>
        <dbReference type="Rhea" id="RHEA:10240"/>
        <dbReference type="Rhea" id="RHEA-COMP:9925"/>
        <dbReference type="Rhea" id="RHEA-COMP:9926"/>
        <dbReference type="ChEBI" id="CHEBI:15378"/>
        <dbReference type="ChEBI" id="CHEBI:57540"/>
        <dbReference type="ChEBI" id="CHEBI:57945"/>
        <dbReference type="ChEBI" id="CHEBI:78784"/>
        <dbReference type="ChEBI" id="CHEBI:78785"/>
        <dbReference type="EC" id="1.3.1.9"/>
    </reaction>
</comment>
<dbReference type="InterPro" id="IPR014358">
    <property type="entry name" value="Enoyl-ACP_Rdtase_NADH"/>
</dbReference>